<gene>
    <name evidence="2" type="ORF">IMCC3135_32000</name>
</gene>
<protein>
    <recommendedName>
        <fullName evidence="1">Resolvase/invertase-type recombinase catalytic domain-containing protein</fullName>
    </recommendedName>
</protein>
<proteinExistence type="predicted"/>
<dbReference type="SUPFAM" id="SSF53041">
    <property type="entry name" value="Resolvase-like"/>
    <property type="match status" value="1"/>
</dbReference>
<accession>A0A2Z2P6Y3</accession>
<dbReference type="Pfam" id="PF00239">
    <property type="entry name" value="Resolvase"/>
    <property type="match status" value="1"/>
</dbReference>
<dbReference type="KEGG" id="gai:IMCC3135_32000"/>
<keyword evidence="3" id="KW-1185">Reference proteome</keyword>
<evidence type="ECO:0000259" key="1">
    <source>
        <dbReference type="PROSITE" id="PS51736"/>
    </source>
</evidence>
<reference evidence="2 3" key="1">
    <citation type="submission" date="2016-12" db="EMBL/GenBank/DDBJ databases">
        <authorList>
            <person name="Song W.-J."/>
            <person name="Kurnit D.M."/>
        </authorList>
    </citation>
    <scope>NUCLEOTIDE SEQUENCE [LARGE SCALE GENOMIC DNA]</scope>
    <source>
        <strain evidence="2 3">IMCC3135</strain>
    </source>
</reference>
<feature type="domain" description="Resolvase/invertase-type recombinase catalytic" evidence="1">
    <location>
        <begin position="1"/>
        <end position="66"/>
    </location>
</feature>
<organism evidence="2 3">
    <name type="scientific">Granulosicoccus antarcticus IMCC3135</name>
    <dbReference type="NCBI Taxonomy" id="1192854"/>
    <lineage>
        <taxon>Bacteria</taxon>
        <taxon>Pseudomonadati</taxon>
        <taxon>Pseudomonadota</taxon>
        <taxon>Gammaproteobacteria</taxon>
        <taxon>Chromatiales</taxon>
        <taxon>Granulosicoccaceae</taxon>
        <taxon>Granulosicoccus</taxon>
    </lineage>
</organism>
<evidence type="ECO:0000313" key="3">
    <source>
        <dbReference type="Proteomes" id="UP000250079"/>
    </source>
</evidence>
<dbReference type="InterPro" id="IPR006119">
    <property type="entry name" value="Resolv_N"/>
</dbReference>
<dbReference type="PROSITE" id="PS51736">
    <property type="entry name" value="RECOMBINASES_3"/>
    <property type="match status" value="1"/>
</dbReference>
<name>A0A2Z2P6Y3_9GAMM</name>
<evidence type="ECO:0000313" key="2">
    <source>
        <dbReference type="EMBL" id="ASJ76447.1"/>
    </source>
</evidence>
<sequence>MLAHLCSRDTLHMHSIDRLAKNLADLLKLIESITGKGVAVQFHNECHERPPFGEWALDISREKEWF</sequence>
<dbReference type="Proteomes" id="UP000250079">
    <property type="component" value="Chromosome"/>
</dbReference>
<dbReference type="AlphaFoldDB" id="A0A2Z2P6Y3"/>
<dbReference type="Gene3D" id="3.40.50.1390">
    <property type="entry name" value="Resolvase, N-terminal catalytic domain"/>
    <property type="match status" value="1"/>
</dbReference>
<dbReference type="GO" id="GO:0003677">
    <property type="term" value="F:DNA binding"/>
    <property type="evidence" value="ECO:0007669"/>
    <property type="project" value="InterPro"/>
</dbReference>
<dbReference type="GO" id="GO:0000150">
    <property type="term" value="F:DNA strand exchange activity"/>
    <property type="evidence" value="ECO:0007669"/>
    <property type="project" value="InterPro"/>
</dbReference>
<dbReference type="InterPro" id="IPR036162">
    <property type="entry name" value="Resolvase-like_N_sf"/>
</dbReference>
<dbReference type="EMBL" id="CP018632">
    <property type="protein sequence ID" value="ASJ76447.1"/>
    <property type="molecule type" value="Genomic_DNA"/>
</dbReference>